<comment type="caution">
    <text evidence="7">The sequence shown here is derived from an EMBL/GenBank/DDBJ whole genome shotgun (WGS) entry which is preliminary data.</text>
</comment>
<dbReference type="PANTHER" id="PTHR46641:SF18">
    <property type="entry name" value="G-PROTEIN COUPLED RECEPTORS FAMILY 1 PROFILE DOMAIN-CONTAINING PROTEIN"/>
    <property type="match status" value="1"/>
</dbReference>
<reference evidence="7" key="1">
    <citation type="submission" date="2021-04" db="EMBL/GenBank/DDBJ databases">
        <authorList>
            <consortium name="Molecular Ecology Group"/>
        </authorList>
    </citation>
    <scope>NUCLEOTIDE SEQUENCE</scope>
</reference>
<dbReference type="InterPro" id="IPR017452">
    <property type="entry name" value="GPCR_Rhodpsn_7TM"/>
</dbReference>
<proteinExistence type="predicted"/>
<dbReference type="Gene3D" id="1.20.1070.10">
    <property type="entry name" value="Rhodopsin 7-helix transmembrane proteins"/>
    <property type="match status" value="1"/>
</dbReference>
<keyword evidence="3 5" id="KW-1133">Transmembrane helix</keyword>
<evidence type="ECO:0000256" key="5">
    <source>
        <dbReference type="SAM" id="Phobius"/>
    </source>
</evidence>
<dbReference type="SUPFAM" id="SSF81321">
    <property type="entry name" value="Family A G protein-coupled receptor-like"/>
    <property type="match status" value="1"/>
</dbReference>
<name>A0A8S3YH94_9EUPU</name>
<dbReference type="AlphaFoldDB" id="A0A8S3YH94"/>
<dbReference type="PANTHER" id="PTHR46641">
    <property type="entry name" value="FMRFAMIDE RECEPTOR-RELATED"/>
    <property type="match status" value="1"/>
</dbReference>
<evidence type="ECO:0000256" key="3">
    <source>
        <dbReference type="ARBA" id="ARBA00022989"/>
    </source>
</evidence>
<evidence type="ECO:0000313" key="7">
    <source>
        <dbReference type="EMBL" id="CAG5114662.1"/>
    </source>
</evidence>
<keyword evidence="8" id="KW-1185">Reference proteome</keyword>
<protein>
    <recommendedName>
        <fullName evidence="6">G-protein coupled receptors family 1 profile domain-containing protein</fullName>
    </recommendedName>
</protein>
<dbReference type="EMBL" id="CAJHNH020000021">
    <property type="protein sequence ID" value="CAG5114662.1"/>
    <property type="molecule type" value="Genomic_DNA"/>
</dbReference>
<evidence type="ECO:0000256" key="4">
    <source>
        <dbReference type="ARBA" id="ARBA00023136"/>
    </source>
</evidence>
<dbReference type="GO" id="GO:0016020">
    <property type="term" value="C:membrane"/>
    <property type="evidence" value="ECO:0007669"/>
    <property type="project" value="UniProtKB-SubCell"/>
</dbReference>
<feature type="transmembrane region" description="Helical" evidence="5">
    <location>
        <begin position="167"/>
        <end position="195"/>
    </location>
</feature>
<dbReference type="Proteomes" id="UP000678393">
    <property type="component" value="Unassembled WGS sequence"/>
</dbReference>
<dbReference type="Pfam" id="PF10324">
    <property type="entry name" value="7TM_GPCR_Srw"/>
    <property type="match status" value="1"/>
</dbReference>
<dbReference type="InterPro" id="IPR052954">
    <property type="entry name" value="GPCR-Ligand_Int"/>
</dbReference>
<organism evidence="7 8">
    <name type="scientific">Candidula unifasciata</name>
    <dbReference type="NCBI Taxonomy" id="100452"/>
    <lineage>
        <taxon>Eukaryota</taxon>
        <taxon>Metazoa</taxon>
        <taxon>Spiralia</taxon>
        <taxon>Lophotrochozoa</taxon>
        <taxon>Mollusca</taxon>
        <taxon>Gastropoda</taxon>
        <taxon>Heterobranchia</taxon>
        <taxon>Euthyneura</taxon>
        <taxon>Panpulmonata</taxon>
        <taxon>Eupulmonata</taxon>
        <taxon>Stylommatophora</taxon>
        <taxon>Helicina</taxon>
        <taxon>Helicoidea</taxon>
        <taxon>Geomitridae</taxon>
        <taxon>Candidula</taxon>
    </lineage>
</organism>
<keyword evidence="2 5" id="KW-0812">Transmembrane</keyword>
<evidence type="ECO:0000256" key="2">
    <source>
        <dbReference type="ARBA" id="ARBA00022692"/>
    </source>
</evidence>
<accession>A0A8S3YH94</accession>
<sequence>MSSLIICSNNSVPYQGYNTANDDKHIEEFIPEDIYVTTLARRLVEICIDLTVCFLLALLGTITNILTIIVFAKQKFKDSVAVSMTAISIWDLVKCSGFALQRLSGPVSLWDQAKAESWANISMVVFTYYTCFATYVSIVLAAYVAVERSLCVSIPFKIKWLITRKSSFIICVVISFVVFGWFSVMFCVFDIAWVYSNHYNRTIAIYVNSEFFYHYKQPVFLFYNLSGIILPVVCFVIIVISTCVVIYHLRKSSRFRAGSAQSHKSESQSRKSKLC</sequence>
<dbReference type="PROSITE" id="PS00237">
    <property type="entry name" value="G_PROTEIN_RECEP_F1_1"/>
    <property type="match status" value="1"/>
</dbReference>
<evidence type="ECO:0000256" key="1">
    <source>
        <dbReference type="ARBA" id="ARBA00004370"/>
    </source>
</evidence>
<feature type="domain" description="G-protein coupled receptors family 1 profile" evidence="6">
    <location>
        <begin position="63"/>
        <end position="275"/>
    </location>
</feature>
<dbReference type="PROSITE" id="PS50262">
    <property type="entry name" value="G_PROTEIN_RECEP_F1_2"/>
    <property type="match status" value="1"/>
</dbReference>
<feature type="transmembrane region" description="Helical" evidence="5">
    <location>
        <begin position="221"/>
        <end position="247"/>
    </location>
</feature>
<comment type="subcellular location">
    <subcellularLocation>
        <location evidence="1">Membrane</location>
    </subcellularLocation>
</comment>
<keyword evidence="4 5" id="KW-0472">Membrane</keyword>
<dbReference type="InterPro" id="IPR000276">
    <property type="entry name" value="GPCR_Rhodpsn"/>
</dbReference>
<evidence type="ECO:0000259" key="6">
    <source>
        <dbReference type="PROSITE" id="PS50262"/>
    </source>
</evidence>
<gene>
    <name evidence="7" type="ORF">CUNI_LOCUS220</name>
</gene>
<feature type="transmembrane region" description="Helical" evidence="5">
    <location>
        <begin position="48"/>
        <end position="72"/>
    </location>
</feature>
<evidence type="ECO:0000313" key="8">
    <source>
        <dbReference type="Proteomes" id="UP000678393"/>
    </source>
</evidence>
<feature type="transmembrane region" description="Helical" evidence="5">
    <location>
        <begin position="121"/>
        <end position="146"/>
    </location>
</feature>
<dbReference type="InterPro" id="IPR019427">
    <property type="entry name" value="7TM_GPCR_serpentine_rcpt_Srw"/>
</dbReference>
<dbReference type="GO" id="GO:0008528">
    <property type="term" value="F:G protein-coupled peptide receptor activity"/>
    <property type="evidence" value="ECO:0007669"/>
    <property type="project" value="InterPro"/>
</dbReference>